<dbReference type="RefSeq" id="WP_260321657.1">
    <property type="nucleotide sequence ID" value="NZ_AP024819.1"/>
</dbReference>
<sequence>MSVTNMFFKPLILCACVLCVLSARSAVQEKQFTIYMLKGQLYEAKQAKLDQEMARKKSGVFLGFVLAETSLKVNGITNKGFPLLYGVRVGYQKYLGRSEVAGLRFYGEYLGGVAGSVLQAGQTSTYQVATMDLDLVMDKPIDKHKRYAVGVFGGLGVGWNGYKDYPNAKNNPNGFGLLINLGVALTLNTRHRIELALKIPPLKYSHAFAYSFAGGNIYYISYNFLL</sequence>
<organism evidence="2 3">
    <name type="scientific">Helicobacter gastrofelis</name>
    <dbReference type="NCBI Taxonomy" id="2849642"/>
    <lineage>
        <taxon>Bacteria</taxon>
        <taxon>Pseudomonadati</taxon>
        <taxon>Campylobacterota</taxon>
        <taxon>Epsilonproteobacteria</taxon>
        <taxon>Campylobacterales</taxon>
        <taxon>Helicobacteraceae</taxon>
        <taxon>Helicobacter</taxon>
    </lineage>
</organism>
<accession>A0ABN6I5J9</accession>
<gene>
    <name evidence="2" type="ORF">NHP190012_04610</name>
</gene>
<reference evidence="2 3" key="1">
    <citation type="submission" date="2021-07" db="EMBL/GenBank/DDBJ databases">
        <title>Novel Helicobacter sp. Isolated from a cat.</title>
        <authorList>
            <person name="Rimbara E."/>
            <person name="Suzuki M."/>
        </authorList>
    </citation>
    <scope>NUCLEOTIDE SEQUENCE [LARGE SCALE GENOMIC DNA]</scope>
    <source>
        <strain evidence="3">NHP19-012</strain>
    </source>
</reference>
<keyword evidence="3" id="KW-1185">Reference proteome</keyword>
<evidence type="ECO:0008006" key="4">
    <source>
        <dbReference type="Google" id="ProtNLM"/>
    </source>
</evidence>
<feature type="chain" id="PRO_5045359835" description="Outer membrane protein" evidence="1">
    <location>
        <begin position="26"/>
        <end position="226"/>
    </location>
</feature>
<evidence type="ECO:0000313" key="3">
    <source>
        <dbReference type="Proteomes" id="UP000826146"/>
    </source>
</evidence>
<feature type="signal peptide" evidence="1">
    <location>
        <begin position="1"/>
        <end position="25"/>
    </location>
</feature>
<dbReference type="Pfam" id="PF01856">
    <property type="entry name" value="HP_OMP"/>
    <property type="match status" value="1"/>
</dbReference>
<name>A0ABN6I5J9_9HELI</name>
<proteinExistence type="predicted"/>
<protein>
    <recommendedName>
        <fullName evidence="4">Outer membrane protein</fullName>
    </recommendedName>
</protein>
<evidence type="ECO:0000313" key="2">
    <source>
        <dbReference type="EMBL" id="BCZ18819.1"/>
    </source>
</evidence>
<dbReference type="EMBL" id="AP024819">
    <property type="protein sequence ID" value="BCZ18819.1"/>
    <property type="molecule type" value="Genomic_DNA"/>
</dbReference>
<keyword evidence="1" id="KW-0732">Signal</keyword>
<dbReference type="InterPro" id="IPR002718">
    <property type="entry name" value="OMP_Helicobacter"/>
</dbReference>
<evidence type="ECO:0000256" key="1">
    <source>
        <dbReference type="SAM" id="SignalP"/>
    </source>
</evidence>
<dbReference type="Proteomes" id="UP000826146">
    <property type="component" value="Chromosome"/>
</dbReference>